<dbReference type="GeneID" id="113428534"/>
<sequence>MLKQIADSAIDIYAMVVVLSRASRALEEGQATAQHEKMLCETWCMEAYKRVTQNLTSLPSSTTQQIFKNFRVISKAMVEKGGVVSPYTLGF</sequence>
<dbReference type="Pfam" id="PF21343">
    <property type="entry name" value="ACAD9-ACADV_C"/>
    <property type="match status" value="1"/>
</dbReference>
<evidence type="ECO:0000256" key="1">
    <source>
        <dbReference type="ARBA" id="ARBA00022946"/>
    </source>
</evidence>
<dbReference type="Proteomes" id="UP000504612">
    <property type="component" value="Unplaced"/>
</dbReference>
<dbReference type="AlphaFoldDB" id="A0A6J1VUX1"/>
<evidence type="ECO:0000313" key="5">
    <source>
        <dbReference type="RefSeq" id="XP_026546875.1"/>
    </source>
</evidence>
<proteinExistence type="predicted"/>
<accession>A0A6J1VUX1</accession>
<keyword evidence="4" id="KW-1185">Reference proteome</keyword>
<keyword evidence="1" id="KW-0809">Transit peptide</keyword>
<dbReference type="InterPro" id="IPR049448">
    <property type="entry name" value="ACAD9/ACADV-like_C"/>
</dbReference>
<protein>
    <submittedName>
        <fullName evidence="5">Very long-chain specific acyl-CoA dehydrogenase, mitochondrial-like</fullName>
    </submittedName>
</protein>
<evidence type="ECO:0000256" key="2">
    <source>
        <dbReference type="ARBA" id="ARBA00023002"/>
    </source>
</evidence>
<evidence type="ECO:0000259" key="3">
    <source>
        <dbReference type="Pfam" id="PF21343"/>
    </source>
</evidence>
<feature type="domain" description="ACAD9/ACADV-like C-terminal" evidence="3">
    <location>
        <begin position="1"/>
        <end position="83"/>
    </location>
</feature>
<reference evidence="5" key="1">
    <citation type="submission" date="2025-08" db="UniProtKB">
        <authorList>
            <consortium name="RefSeq"/>
        </authorList>
    </citation>
    <scope>IDENTIFICATION</scope>
</reference>
<dbReference type="Gene3D" id="1.20.140.10">
    <property type="entry name" value="Butyryl-CoA Dehydrogenase, subunit A, domain 3"/>
    <property type="match status" value="1"/>
</dbReference>
<keyword evidence="2" id="KW-0560">Oxidoreductase</keyword>
<organism evidence="4 5">
    <name type="scientific">Notechis scutatus</name>
    <name type="common">mainland tiger snake</name>
    <dbReference type="NCBI Taxonomy" id="8663"/>
    <lineage>
        <taxon>Eukaryota</taxon>
        <taxon>Metazoa</taxon>
        <taxon>Chordata</taxon>
        <taxon>Craniata</taxon>
        <taxon>Vertebrata</taxon>
        <taxon>Euteleostomi</taxon>
        <taxon>Lepidosauria</taxon>
        <taxon>Squamata</taxon>
        <taxon>Bifurcata</taxon>
        <taxon>Unidentata</taxon>
        <taxon>Episquamata</taxon>
        <taxon>Toxicofera</taxon>
        <taxon>Serpentes</taxon>
        <taxon>Colubroidea</taxon>
        <taxon>Elapidae</taxon>
        <taxon>Hydrophiinae</taxon>
        <taxon>Notechis</taxon>
    </lineage>
</organism>
<name>A0A6J1VUX1_9SAUR</name>
<dbReference type="GO" id="GO:0016491">
    <property type="term" value="F:oxidoreductase activity"/>
    <property type="evidence" value="ECO:0007669"/>
    <property type="project" value="UniProtKB-KW"/>
</dbReference>
<evidence type="ECO:0000313" key="4">
    <source>
        <dbReference type="Proteomes" id="UP000504612"/>
    </source>
</evidence>
<gene>
    <name evidence="5" type="primary">LOC113428534</name>
</gene>
<dbReference type="KEGG" id="nss:113428534"/>
<dbReference type="RefSeq" id="XP_026546875.1">
    <property type="nucleotide sequence ID" value="XM_026691090.1"/>
</dbReference>